<evidence type="ECO:0000313" key="1">
    <source>
        <dbReference type="EMBL" id="KWA83836.1"/>
    </source>
</evidence>
<dbReference type="RefSeq" id="WP_060192060.1">
    <property type="nucleotide sequence ID" value="NZ_LPHD01000049.1"/>
</dbReference>
<comment type="caution">
    <text evidence="1">The sequence shown here is derived from an EMBL/GenBank/DDBJ whole genome shotgun (WGS) entry which is preliminary data.</text>
</comment>
<reference evidence="1 2" key="1">
    <citation type="submission" date="2015-11" db="EMBL/GenBank/DDBJ databases">
        <title>Expanding the genomic diversity of Burkholderia species for the development of highly accurate diagnostics.</title>
        <authorList>
            <person name="Sahl J."/>
            <person name="Keim P."/>
            <person name="Wagner D."/>
        </authorList>
    </citation>
    <scope>NUCLEOTIDE SEQUENCE [LARGE SCALE GENOMIC DNA]</scope>
    <source>
        <strain evidence="1 2">MSMB2087WGS</strain>
    </source>
</reference>
<accession>A0A119HFF2</accession>
<dbReference type="Proteomes" id="UP000060630">
    <property type="component" value="Unassembled WGS sequence"/>
</dbReference>
<evidence type="ECO:0000313" key="2">
    <source>
        <dbReference type="Proteomes" id="UP000060630"/>
    </source>
</evidence>
<protein>
    <submittedName>
        <fullName evidence="1">Uncharacterized protein</fullName>
    </submittedName>
</protein>
<name>A0A119HFF2_9BURK</name>
<dbReference type="EMBL" id="LPHD01000049">
    <property type="protein sequence ID" value="KWA83836.1"/>
    <property type="molecule type" value="Genomic_DNA"/>
</dbReference>
<sequence length="83" mass="9081">MKHIQEVTIRVNGKTIKATVQLDVPGLATDDCLSAQMILSAVASGQKTEYRSRHHTDRVAVIEAPSAVDEIEMQVKPTLRLVA</sequence>
<gene>
    <name evidence="1" type="ORF">WL29_20950</name>
</gene>
<proteinExistence type="predicted"/>
<organism evidence="1 2">
    <name type="scientific">Burkholderia ubonensis</name>
    <dbReference type="NCBI Taxonomy" id="101571"/>
    <lineage>
        <taxon>Bacteria</taxon>
        <taxon>Pseudomonadati</taxon>
        <taxon>Pseudomonadota</taxon>
        <taxon>Betaproteobacteria</taxon>
        <taxon>Burkholderiales</taxon>
        <taxon>Burkholderiaceae</taxon>
        <taxon>Burkholderia</taxon>
        <taxon>Burkholderia cepacia complex</taxon>
    </lineage>
</organism>
<dbReference type="AlphaFoldDB" id="A0A119HFF2"/>